<proteinExistence type="predicted"/>
<evidence type="ECO:0000313" key="1">
    <source>
        <dbReference type="EMBL" id="SUH37186.1"/>
    </source>
</evidence>
<dbReference type="EC" id="1.-.-.-" evidence="1"/>
<dbReference type="AlphaFoldDB" id="A0A379WUX3"/>
<gene>
    <name evidence="1" type="primary">yciK_4</name>
    <name evidence="1" type="ORF">NCTC8261_03476</name>
</gene>
<keyword evidence="1" id="KW-0560">Oxidoreductase</keyword>
<reference evidence="1 2" key="1">
    <citation type="submission" date="2018-06" db="EMBL/GenBank/DDBJ databases">
        <authorList>
            <consortium name="Pathogen Informatics"/>
            <person name="Doyle S."/>
        </authorList>
    </citation>
    <scope>NUCLEOTIDE SEQUENCE [LARGE SCALE GENOMIC DNA]</scope>
    <source>
        <strain evidence="1 2">NCTC8261</strain>
    </source>
</reference>
<sequence length="38" mass="4307">MHYQPKQDLLQNRIILVTGASDALGGKPRSRMRVTAQR</sequence>
<accession>A0A379WUX3</accession>
<name>A0A379WUX3_SALET</name>
<protein>
    <submittedName>
        <fullName evidence="1">Oxidoreductase</fullName>
        <ecNumber evidence="1">1.-.-.-</ecNumber>
    </submittedName>
</protein>
<dbReference type="GO" id="GO:0016491">
    <property type="term" value="F:oxidoreductase activity"/>
    <property type="evidence" value="ECO:0007669"/>
    <property type="project" value="UniProtKB-KW"/>
</dbReference>
<dbReference type="EMBL" id="UGXT01000002">
    <property type="protein sequence ID" value="SUH37186.1"/>
    <property type="molecule type" value="Genomic_DNA"/>
</dbReference>
<organism evidence="1 2">
    <name type="scientific">Salmonella enterica I</name>
    <dbReference type="NCBI Taxonomy" id="59201"/>
    <lineage>
        <taxon>Bacteria</taxon>
        <taxon>Pseudomonadati</taxon>
        <taxon>Pseudomonadota</taxon>
        <taxon>Gammaproteobacteria</taxon>
        <taxon>Enterobacterales</taxon>
        <taxon>Enterobacteriaceae</taxon>
        <taxon>Salmonella</taxon>
    </lineage>
</organism>
<dbReference type="Proteomes" id="UP000254712">
    <property type="component" value="Unassembled WGS sequence"/>
</dbReference>
<evidence type="ECO:0000313" key="2">
    <source>
        <dbReference type="Proteomes" id="UP000254712"/>
    </source>
</evidence>